<protein>
    <recommendedName>
        <fullName evidence="4">DUF2842 domain-containing protein</fullName>
    </recommendedName>
</protein>
<keyword evidence="1" id="KW-0812">Transmembrane</keyword>
<keyword evidence="3" id="KW-1185">Reference proteome</keyword>
<evidence type="ECO:0000313" key="2">
    <source>
        <dbReference type="EMBL" id="MFD1711173.1"/>
    </source>
</evidence>
<sequence length="72" mass="8061">MWTRAVVIGWLVLVGLMLFTPLGSFWLYAVLSPNLLANVIAWGFALVPFILLLRHIAAKLCALRQLGRSIRV</sequence>
<reference evidence="3" key="1">
    <citation type="journal article" date="2019" name="Int. J. Syst. Evol. Microbiol.">
        <title>The Global Catalogue of Microorganisms (GCM) 10K type strain sequencing project: providing services to taxonomists for standard genome sequencing and annotation.</title>
        <authorList>
            <consortium name="The Broad Institute Genomics Platform"/>
            <consortium name="The Broad Institute Genome Sequencing Center for Infectious Disease"/>
            <person name="Wu L."/>
            <person name="Ma J."/>
        </authorList>
    </citation>
    <scope>NUCLEOTIDE SEQUENCE [LARGE SCALE GENOMIC DNA]</scope>
    <source>
        <strain evidence="3">LMG 29247</strain>
    </source>
</reference>
<dbReference type="EMBL" id="JBHUEJ010000021">
    <property type="protein sequence ID" value="MFD1711173.1"/>
    <property type="molecule type" value="Genomic_DNA"/>
</dbReference>
<evidence type="ECO:0000256" key="1">
    <source>
        <dbReference type="SAM" id="Phobius"/>
    </source>
</evidence>
<dbReference type="Proteomes" id="UP001597304">
    <property type="component" value="Unassembled WGS sequence"/>
</dbReference>
<gene>
    <name evidence="2" type="ORF">ACFSF0_11175</name>
</gene>
<evidence type="ECO:0000313" key="3">
    <source>
        <dbReference type="Proteomes" id="UP001597304"/>
    </source>
</evidence>
<proteinExistence type="predicted"/>
<name>A0ABW4KV62_9BURK</name>
<feature type="transmembrane region" description="Helical" evidence="1">
    <location>
        <begin position="35"/>
        <end position="53"/>
    </location>
</feature>
<accession>A0ABW4KV62</accession>
<comment type="caution">
    <text evidence="2">The sequence shown here is derived from an EMBL/GenBank/DDBJ whole genome shotgun (WGS) entry which is preliminary data.</text>
</comment>
<keyword evidence="1" id="KW-1133">Transmembrane helix</keyword>
<feature type="transmembrane region" description="Helical" evidence="1">
    <location>
        <begin position="7"/>
        <end position="29"/>
    </location>
</feature>
<dbReference type="RefSeq" id="WP_147913971.1">
    <property type="nucleotide sequence ID" value="NZ_JBHUEJ010000021.1"/>
</dbReference>
<keyword evidence="1" id="KW-0472">Membrane</keyword>
<organism evidence="2 3">
    <name type="scientific">Ottowia flava</name>
    <dbReference type="NCBI Taxonomy" id="2675430"/>
    <lineage>
        <taxon>Bacteria</taxon>
        <taxon>Pseudomonadati</taxon>
        <taxon>Pseudomonadota</taxon>
        <taxon>Betaproteobacteria</taxon>
        <taxon>Burkholderiales</taxon>
        <taxon>Comamonadaceae</taxon>
        <taxon>Ottowia</taxon>
    </lineage>
</organism>
<evidence type="ECO:0008006" key="4">
    <source>
        <dbReference type="Google" id="ProtNLM"/>
    </source>
</evidence>